<accession>A0A506UQM9</accession>
<keyword evidence="2" id="KW-0449">Lipoprotein</keyword>
<sequence length="497" mass="53784">MVLAFVLAGCAVGPDFHPPKAKVPKVFHENVPPAAKHVTDGTVRPEWWRLYHDPLLTELEKQVAAGNLDLRIASARFAQSQAERRIAGAIQFPAISGNASYMRERGSPNGVLGLLGTTVPDDPTTIANGSPQFGPSKMDGAKGSPPFNLPQYGLGASWEVDLWGHVRRQVESADAGVQVSANQRRDLLVSLMARAALDYISLRSVQNETQIVKLNIDTARRSVALTRLRFAVGTATRGDVAEAAGQLSTFEARLPLLHRQEAHLLNALSYLIGQEPGALEARLGKLRPVPTVPADIPVGLPSQLVERRPDIRAAAAQLHAATANVGVAIAEFFPRVTLSGSMDIQALHFSGLGSWASRQYGFGPTLSLPIFQGGRLVGQLRLRRKQAQQAGLQFQNVVLSAWREVADAMADFATAQRQYERLQTAVKDNKEAVRIAQLQYAEGSGDFLNVLTLQNALLASQETLVRANADVAASVARLYQALGGGWEWRYPLKEGKG</sequence>
<dbReference type="EMBL" id="SORZ01000001">
    <property type="protein sequence ID" value="TPW35592.1"/>
    <property type="molecule type" value="Genomic_DNA"/>
</dbReference>
<dbReference type="PANTHER" id="PTHR30203">
    <property type="entry name" value="OUTER MEMBRANE CATION EFFLUX PROTEIN"/>
    <property type="match status" value="1"/>
</dbReference>
<reference evidence="4 5" key="1">
    <citation type="submission" date="2019-03" db="EMBL/GenBank/DDBJ databases">
        <title>The complete genome sequence of Neokomagataea sp. Jb2 NBRC113641.</title>
        <authorList>
            <person name="Chua K.-O."/>
            <person name="Chan K.-G."/>
            <person name="See-Too W.-S."/>
        </authorList>
    </citation>
    <scope>NUCLEOTIDE SEQUENCE [LARGE SCALE GENOMIC DNA]</scope>
    <source>
        <strain evidence="4 5">Jb2</strain>
    </source>
</reference>
<gene>
    <name evidence="4" type="ORF">E3202_01040</name>
</gene>
<dbReference type="GO" id="GO:0015562">
    <property type="term" value="F:efflux transmembrane transporter activity"/>
    <property type="evidence" value="ECO:0007669"/>
    <property type="project" value="InterPro"/>
</dbReference>
<protein>
    <submittedName>
        <fullName evidence="4">Efflux transporter outer membrane subunit</fullName>
    </submittedName>
</protein>
<dbReference type="PANTHER" id="PTHR30203:SF25">
    <property type="entry name" value="OUTER MEMBRANE PROTEIN-RELATED"/>
    <property type="match status" value="1"/>
</dbReference>
<keyword evidence="2" id="KW-0564">Palmitate</keyword>
<dbReference type="AlphaFoldDB" id="A0A506UQM9"/>
<evidence type="ECO:0000313" key="5">
    <source>
        <dbReference type="Proteomes" id="UP000315037"/>
    </source>
</evidence>
<dbReference type="SUPFAM" id="SSF56954">
    <property type="entry name" value="Outer membrane efflux proteins (OEP)"/>
    <property type="match status" value="1"/>
</dbReference>
<comment type="subcellular location">
    <subcellularLocation>
        <location evidence="2">Cell membrane</location>
        <topology evidence="2">Lipid-anchor</topology>
    </subcellularLocation>
</comment>
<keyword evidence="3" id="KW-0175">Coiled coil</keyword>
<keyword evidence="2" id="KW-0472">Membrane</keyword>
<feature type="coiled-coil region" evidence="3">
    <location>
        <begin position="405"/>
        <end position="432"/>
    </location>
</feature>
<dbReference type="RefSeq" id="WP_165600085.1">
    <property type="nucleotide sequence ID" value="NZ_SORZ01000001.1"/>
</dbReference>
<comment type="similarity">
    <text evidence="1 2">Belongs to the outer membrane factor (OMF) (TC 1.B.17) family.</text>
</comment>
<evidence type="ECO:0000256" key="2">
    <source>
        <dbReference type="RuleBase" id="RU362097"/>
    </source>
</evidence>
<name>A0A506UQM9_9PROT</name>
<dbReference type="Gene3D" id="2.20.200.10">
    <property type="entry name" value="Outer membrane efflux proteins (OEP)"/>
    <property type="match status" value="1"/>
</dbReference>
<keyword evidence="2" id="KW-0812">Transmembrane</keyword>
<proteinExistence type="inferred from homology"/>
<dbReference type="Gene3D" id="1.20.1600.10">
    <property type="entry name" value="Outer membrane efflux proteins (OEP)"/>
    <property type="match status" value="1"/>
</dbReference>
<keyword evidence="2" id="KW-1134">Transmembrane beta strand</keyword>
<comment type="caution">
    <text evidence="4">The sequence shown here is derived from an EMBL/GenBank/DDBJ whole genome shotgun (WGS) entry which is preliminary data.</text>
</comment>
<dbReference type="Pfam" id="PF02321">
    <property type="entry name" value="OEP"/>
    <property type="match status" value="2"/>
</dbReference>
<keyword evidence="5" id="KW-1185">Reference proteome</keyword>
<evidence type="ECO:0000256" key="3">
    <source>
        <dbReference type="SAM" id="Coils"/>
    </source>
</evidence>
<dbReference type="Proteomes" id="UP000315037">
    <property type="component" value="Unassembled WGS sequence"/>
</dbReference>
<dbReference type="InterPro" id="IPR003423">
    <property type="entry name" value="OMP_efflux"/>
</dbReference>
<evidence type="ECO:0000313" key="4">
    <source>
        <dbReference type="EMBL" id="TPW35592.1"/>
    </source>
</evidence>
<dbReference type="GO" id="GO:0005886">
    <property type="term" value="C:plasma membrane"/>
    <property type="evidence" value="ECO:0007669"/>
    <property type="project" value="UniProtKB-SubCell"/>
</dbReference>
<dbReference type="InterPro" id="IPR010131">
    <property type="entry name" value="MdtP/NodT-like"/>
</dbReference>
<evidence type="ECO:0000256" key="1">
    <source>
        <dbReference type="ARBA" id="ARBA00007613"/>
    </source>
</evidence>
<dbReference type="NCBIfam" id="TIGR01845">
    <property type="entry name" value="outer_NodT"/>
    <property type="match status" value="1"/>
</dbReference>
<organism evidence="4 5">
    <name type="scientific">Oecophyllibacter saccharovorans</name>
    <dbReference type="NCBI Taxonomy" id="2558360"/>
    <lineage>
        <taxon>Bacteria</taxon>
        <taxon>Pseudomonadati</taxon>
        <taxon>Pseudomonadota</taxon>
        <taxon>Alphaproteobacteria</taxon>
        <taxon>Acetobacterales</taxon>
        <taxon>Acetobacteraceae</taxon>
        <taxon>Oecophyllibacter</taxon>
    </lineage>
</organism>